<feature type="transmembrane region" description="Helical" evidence="8">
    <location>
        <begin position="170"/>
        <end position="196"/>
    </location>
</feature>
<evidence type="ECO:0000313" key="11">
    <source>
        <dbReference type="Proteomes" id="UP000185904"/>
    </source>
</evidence>
<feature type="transmembrane region" description="Helical" evidence="8">
    <location>
        <begin position="362"/>
        <end position="383"/>
    </location>
</feature>
<dbReference type="Proteomes" id="UP000185904">
    <property type="component" value="Unassembled WGS sequence"/>
</dbReference>
<evidence type="ECO:0000259" key="9">
    <source>
        <dbReference type="Pfam" id="PF03600"/>
    </source>
</evidence>
<dbReference type="Pfam" id="PF03600">
    <property type="entry name" value="CitMHS"/>
    <property type="match status" value="1"/>
</dbReference>
<feature type="transmembrane region" description="Helical" evidence="8">
    <location>
        <begin position="664"/>
        <end position="685"/>
    </location>
</feature>
<comment type="caution">
    <text evidence="10">The sequence shown here is derived from an EMBL/GenBank/DDBJ whole genome shotgun (WGS) entry which is preliminary data.</text>
</comment>
<keyword evidence="5 8" id="KW-1133">Transmembrane helix</keyword>
<keyword evidence="3" id="KW-1003">Cell membrane</keyword>
<dbReference type="OrthoDB" id="442352at2759"/>
<evidence type="ECO:0000313" key="10">
    <source>
        <dbReference type="EMBL" id="OAL38792.1"/>
    </source>
</evidence>
<protein>
    <recommendedName>
        <fullName evidence="9">Citrate transporter-like domain-containing protein</fullName>
    </recommendedName>
</protein>
<proteinExistence type="predicted"/>
<name>A0A178DAZ9_9EURO</name>
<feature type="transmembrane region" description="Helical" evidence="8">
    <location>
        <begin position="567"/>
        <end position="593"/>
    </location>
</feature>
<accession>A0A178DAZ9</accession>
<feature type="transmembrane region" description="Helical" evidence="8">
    <location>
        <begin position="613"/>
        <end position="643"/>
    </location>
</feature>
<evidence type="ECO:0000256" key="6">
    <source>
        <dbReference type="ARBA" id="ARBA00023136"/>
    </source>
</evidence>
<gene>
    <name evidence="10" type="ORF">AYO20_01998</name>
</gene>
<keyword evidence="6 8" id="KW-0472">Membrane</keyword>
<feature type="transmembrane region" description="Helical" evidence="8">
    <location>
        <begin position="290"/>
        <end position="311"/>
    </location>
</feature>
<keyword evidence="11" id="KW-1185">Reference proteome</keyword>
<feature type="domain" description="Citrate transporter-like" evidence="9">
    <location>
        <begin position="138"/>
        <end position="370"/>
    </location>
</feature>
<evidence type="ECO:0000256" key="4">
    <source>
        <dbReference type="ARBA" id="ARBA00022692"/>
    </source>
</evidence>
<feature type="transmembrane region" description="Helical" evidence="8">
    <location>
        <begin position="74"/>
        <end position="92"/>
    </location>
</feature>
<dbReference type="EMBL" id="LVCJ01000008">
    <property type="protein sequence ID" value="OAL38792.1"/>
    <property type="molecule type" value="Genomic_DNA"/>
</dbReference>
<sequence>MPPRDAKGGTVDVILGCFSSNNPPRSCISSPYAPISVVPGRYGSDKRCPEIYFHHFERGMSSTNGQPDSLNGHSGFILAVFCVVSILVIWPIKIPLPAPLQRLLLSTLVNTRLIRLSEHRTLSSRRLHVHLSLTTAPVIAVVLLLATTTIHGSTIKLGIVGDETVKPYDVLVLFISLAYISIALDGTGALEATAFYVSKRGGSSGRLLFTYLYVFFLLTACIVGNDPLILSGTPFLAYLSQHTGLDPTAWVFAEFMAANTASAVLVSSNPTNILITGSFGLNYLTDFTKWTVLPSLIPAALSYPILLGMFWKRIPKTLTPLTDDPWSKLRDRTGAFFLSALMLVTVSVLVGTSFVPGHAVEVWMVTAPAGVLAFLFNVVSDWLHPEVGREIVRQQSRDSAAEMSEMEDRRSGPIQIHVSAGDQLEEPPVLENGGYPSPKPSGSSSPSPPILAKDTEDTRAKDDTRCTESAPPRPLSLPLSARSRHNKESVAPSDPSTKADHTTLTSLLRALSSRFPSTAHTVSLLPIPLLPFAMAEFILVRGLSQRGWIRVFAIGFARACTSPAATVFFFGFVSAAFLCPLAGTNIGATIILVEILRDAQFTRSANVQRDPRVVLAAIYSVAMGSNIGAFSYTFAGSLAGLLWRGLLAHKGVRVSQWKFARVNMLPLLMQIVVSSAIVLGEVYWFA</sequence>
<keyword evidence="2" id="KW-0813">Transport</keyword>
<feature type="transmembrane region" description="Helical" evidence="8">
    <location>
        <begin position="335"/>
        <end position="356"/>
    </location>
</feature>
<feature type="transmembrane region" description="Helical" evidence="8">
    <location>
        <begin position="208"/>
        <end position="230"/>
    </location>
</feature>
<dbReference type="AlphaFoldDB" id="A0A178DAZ9"/>
<evidence type="ECO:0000256" key="5">
    <source>
        <dbReference type="ARBA" id="ARBA00022989"/>
    </source>
</evidence>
<evidence type="ECO:0000256" key="2">
    <source>
        <dbReference type="ARBA" id="ARBA00022448"/>
    </source>
</evidence>
<reference evidence="10 11" key="1">
    <citation type="submission" date="2016-03" db="EMBL/GenBank/DDBJ databases">
        <title>The draft genome sequence of Fonsecaea nubica causative agent of cutaneous subcutaneous infection in human host.</title>
        <authorList>
            <person name="Costa F."/>
            <person name="Sybren D.H."/>
            <person name="Raittz R.T."/>
            <person name="Weiss V.A."/>
            <person name="Leao A.C."/>
            <person name="Gomes R."/>
            <person name="De Souza E.M."/>
            <person name="Pedrosa F.O."/>
            <person name="Steffens M.B."/>
            <person name="Bombassaro A."/>
            <person name="Tadra-Sfeir M.Z."/>
            <person name="Moreno L.F."/>
            <person name="Najafzadeh M.J."/>
            <person name="Felipe M.S."/>
            <person name="Teixeira M."/>
            <person name="Sun J."/>
            <person name="Xi L."/>
            <person name="Castro M.A."/>
            <person name="Vicente V.A."/>
        </authorList>
    </citation>
    <scope>NUCLEOTIDE SEQUENCE [LARGE SCALE GENOMIC DNA]</scope>
    <source>
        <strain evidence="10 11">CBS 269.64</strain>
    </source>
</reference>
<feature type="region of interest" description="Disordered" evidence="7">
    <location>
        <begin position="422"/>
        <end position="500"/>
    </location>
</feature>
<dbReference type="GeneID" id="34585422"/>
<dbReference type="InterPro" id="IPR004680">
    <property type="entry name" value="Cit_transptr-like_dom"/>
</dbReference>
<dbReference type="RefSeq" id="XP_022503804.1">
    <property type="nucleotide sequence ID" value="XM_022640304.1"/>
</dbReference>
<dbReference type="GO" id="GO:0055085">
    <property type="term" value="P:transmembrane transport"/>
    <property type="evidence" value="ECO:0007669"/>
    <property type="project" value="InterPro"/>
</dbReference>
<dbReference type="GO" id="GO:0005886">
    <property type="term" value="C:plasma membrane"/>
    <property type="evidence" value="ECO:0007669"/>
    <property type="project" value="UniProtKB-SubCell"/>
</dbReference>
<feature type="compositionally biased region" description="Basic and acidic residues" evidence="7">
    <location>
        <begin position="453"/>
        <end position="466"/>
    </location>
</feature>
<organism evidence="10 11">
    <name type="scientific">Fonsecaea nubica</name>
    <dbReference type="NCBI Taxonomy" id="856822"/>
    <lineage>
        <taxon>Eukaryota</taxon>
        <taxon>Fungi</taxon>
        <taxon>Dikarya</taxon>
        <taxon>Ascomycota</taxon>
        <taxon>Pezizomycotina</taxon>
        <taxon>Eurotiomycetes</taxon>
        <taxon>Chaetothyriomycetidae</taxon>
        <taxon>Chaetothyriales</taxon>
        <taxon>Herpotrichiellaceae</taxon>
        <taxon>Fonsecaea</taxon>
    </lineage>
</organism>
<evidence type="ECO:0000256" key="7">
    <source>
        <dbReference type="SAM" id="MobiDB-lite"/>
    </source>
</evidence>
<feature type="transmembrane region" description="Helical" evidence="8">
    <location>
        <begin position="129"/>
        <end position="150"/>
    </location>
</feature>
<evidence type="ECO:0000256" key="3">
    <source>
        <dbReference type="ARBA" id="ARBA00022475"/>
    </source>
</evidence>
<dbReference type="PANTHER" id="PTHR43302:SF5">
    <property type="entry name" value="TRANSPORTER ARSB-RELATED"/>
    <property type="match status" value="1"/>
</dbReference>
<evidence type="ECO:0000256" key="1">
    <source>
        <dbReference type="ARBA" id="ARBA00004651"/>
    </source>
</evidence>
<evidence type="ECO:0000256" key="8">
    <source>
        <dbReference type="SAM" id="Phobius"/>
    </source>
</evidence>
<dbReference type="PANTHER" id="PTHR43302">
    <property type="entry name" value="TRANSPORTER ARSB-RELATED"/>
    <property type="match status" value="1"/>
</dbReference>
<keyword evidence="4 8" id="KW-0812">Transmembrane</keyword>
<comment type="subcellular location">
    <subcellularLocation>
        <location evidence="1">Cell membrane</location>
        <topology evidence="1">Multi-pass membrane protein</topology>
    </subcellularLocation>
</comment>